<feature type="region of interest" description="Disordered" evidence="7">
    <location>
        <begin position="405"/>
        <end position="454"/>
    </location>
</feature>
<evidence type="ECO:0000256" key="2">
    <source>
        <dbReference type="ARBA" id="ARBA00012409"/>
    </source>
</evidence>
<dbReference type="GO" id="GO:0032968">
    <property type="term" value="P:positive regulation of transcription elongation by RNA polymerase II"/>
    <property type="evidence" value="ECO:0007669"/>
    <property type="project" value="TreeGrafter"/>
</dbReference>
<keyword evidence="5" id="KW-0067">ATP-binding</keyword>
<reference evidence="9" key="1">
    <citation type="submission" date="2020-10" db="EMBL/GenBank/DDBJ databases">
        <authorList>
            <person name="Han B."/>
            <person name="Lu T."/>
            <person name="Zhao Q."/>
            <person name="Huang X."/>
            <person name="Zhao Y."/>
        </authorList>
    </citation>
    <scope>NUCLEOTIDE SEQUENCE</scope>
</reference>
<evidence type="ECO:0000256" key="7">
    <source>
        <dbReference type="SAM" id="MobiDB-lite"/>
    </source>
</evidence>
<dbReference type="Gene3D" id="1.10.510.10">
    <property type="entry name" value="Transferase(Phosphotransferase) domain 1"/>
    <property type="match status" value="1"/>
</dbReference>
<dbReference type="SMART" id="SM00220">
    <property type="entry name" value="S_TKc"/>
    <property type="match status" value="1"/>
</dbReference>
<feature type="region of interest" description="Disordered" evidence="7">
    <location>
        <begin position="478"/>
        <end position="544"/>
    </location>
</feature>
<dbReference type="OrthoDB" id="1732493at2759"/>
<feature type="compositionally biased region" description="Low complexity" evidence="7">
    <location>
        <begin position="511"/>
        <end position="526"/>
    </location>
</feature>
<evidence type="ECO:0000256" key="4">
    <source>
        <dbReference type="ARBA" id="ARBA00022741"/>
    </source>
</evidence>
<dbReference type="InterPro" id="IPR008271">
    <property type="entry name" value="Ser/Thr_kinase_AS"/>
</dbReference>
<feature type="domain" description="Protein kinase" evidence="8">
    <location>
        <begin position="77"/>
        <end position="359"/>
    </location>
</feature>
<evidence type="ECO:0000259" key="8">
    <source>
        <dbReference type="PROSITE" id="PS50011"/>
    </source>
</evidence>
<keyword evidence="4" id="KW-0547">Nucleotide-binding</keyword>
<gene>
    <name evidence="9" type="ORF">NCGR_LOCUS62681</name>
</gene>
<feature type="region of interest" description="Disordered" evidence="7">
    <location>
        <begin position="1"/>
        <end position="25"/>
    </location>
</feature>
<dbReference type="Gene3D" id="3.30.200.20">
    <property type="entry name" value="Phosphorylase Kinase, domain 1"/>
    <property type="match status" value="1"/>
</dbReference>
<dbReference type="Proteomes" id="UP000604825">
    <property type="component" value="Unassembled WGS sequence"/>
</dbReference>
<dbReference type="EC" id="2.7.11.23" evidence="2"/>
<evidence type="ECO:0000256" key="6">
    <source>
        <dbReference type="ARBA" id="ARBA00049280"/>
    </source>
</evidence>
<dbReference type="GO" id="GO:0008353">
    <property type="term" value="F:RNA polymerase II CTD heptapeptide repeat kinase activity"/>
    <property type="evidence" value="ECO:0007669"/>
    <property type="project" value="UniProtKB-EC"/>
</dbReference>
<accession>A0A811SB96</accession>
<feature type="compositionally biased region" description="Polar residues" evidence="7">
    <location>
        <begin position="418"/>
        <end position="435"/>
    </location>
</feature>
<feature type="compositionally biased region" description="Low complexity" evidence="7">
    <location>
        <begin position="437"/>
        <end position="448"/>
    </location>
</feature>
<keyword evidence="3" id="KW-0597">Phosphoprotein</keyword>
<evidence type="ECO:0000256" key="5">
    <source>
        <dbReference type="ARBA" id="ARBA00022840"/>
    </source>
</evidence>
<dbReference type="PANTHER" id="PTHR24056:SF221">
    <property type="entry name" value="OS02G0304500 PROTEIN"/>
    <property type="match status" value="1"/>
</dbReference>
<dbReference type="InterPro" id="IPR050108">
    <property type="entry name" value="CDK"/>
</dbReference>
<evidence type="ECO:0000313" key="10">
    <source>
        <dbReference type="Proteomes" id="UP000604825"/>
    </source>
</evidence>
<dbReference type="GO" id="GO:0000307">
    <property type="term" value="C:cyclin-dependent protein kinase holoenzyme complex"/>
    <property type="evidence" value="ECO:0007669"/>
    <property type="project" value="TreeGrafter"/>
</dbReference>
<feature type="compositionally biased region" description="Acidic residues" evidence="7">
    <location>
        <begin position="405"/>
        <end position="417"/>
    </location>
</feature>
<feature type="compositionally biased region" description="Low complexity" evidence="7">
    <location>
        <begin position="534"/>
        <end position="544"/>
    </location>
</feature>
<dbReference type="Pfam" id="PF00069">
    <property type="entry name" value="Pkinase"/>
    <property type="match status" value="1"/>
</dbReference>
<evidence type="ECO:0000256" key="1">
    <source>
        <dbReference type="ARBA" id="ARBA00006485"/>
    </source>
</evidence>
<organism evidence="9 10">
    <name type="scientific">Miscanthus lutarioriparius</name>
    <dbReference type="NCBI Taxonomy" id="422564"/>
    <lineage>
        <taxon>Eukaryota</taxon>
        <taxon>Viridiplantae</taxon>
        <taxon>Streptophyta</taxon>
        <taxon>Embryophyta</taxon>
        <taxon>Tracheophyta</taxon>
        <taxon>Spermatophyta</taxon>
        <taxon>Magnoliopsida</taxon>
        <taxon>Liliopsida</taxon>
        <taxon>Poales</taxon>
        <taxon>Poaceae</taxon>
        <taxon>PACMAD clade</taxon>
        <taxon>Panicoideae</taxon>
        <taxon>Andropogonodae</taxon>
        <taxon>Andropogoneae</taxon>
        <taxon>Saccharinae</taxon>
        <taxon>Miscanthus</taxon>
    </lineage>
</organism>
<dbReference type="PANTHER" id="PTHR24056">
    <property type="entry name" value="CELL DIVISION PROTEIN KINASE"/>
    <property type="match status" value="1"/>
</dbReference>
<comment type="similarity">
    <text evidence="1">Belongs to the protein kinase superfamily. CMGC Ser/Thr protein kinase family. CDC2/CDKX subfamily.</text>
</comment>
<evidence type="ECO:0000256" key="3">
    <source>
        <dbReference type="ARBA" id="ARBA00022553"/>
    </source>
</evidence>
<dbReference type="SUPFAM" id="SSF56112">
    <property type="entry name" value="Protein kinase-like (PK-like)"/>
    <property type="match status" value="1"/>
</dbReference>
<dbReference type="GO" id="GO:0005634">
    <property type="term" value="C:nucleus"/>
    <property type="evidence" value="ECO:0007669"/>
    <property type="project" value="TreeGrafter"/>
</dbReference>
<protein>
    <recommendedName>
        <fullName evidence="2">[RNA-polymerase]-subunit kinase</fullName>
        <ecNumber evidence="2">2.7.11.23</ecNumber>
    </recommendedName>
</protein>
<dbReference type="PROSITE" id="PS50011">
    <property type="entry name" value="PROTEIN_KINASE_DOM"/>
    <property type="match status" value="1"/>
</dbReference>
<dbReference type="InterPro" id="IPR011009">
    <property type="entry name" value="Kinase-like_dom_sf"/>
</dbReference>
<feature type="compositionally biased region" description="Low complexity" evidence="7">
    <location>
        <begin position="45"/>
        <end position="63"/>
    </location>
</feature>
<dbReference type="PROSITE" id="PS00108">
    <property type="entry name" value="PROTEIN_KINASE_ST"/>
    <property type="match status" value="1"/>
</dbReference>
<evidence type="ECO:0000313" key="9">
    <source>
        <dbReference type="EMBL" id="CAD6338583.1"/>
    </source>
</evidence>
<proteinExistence type="inferred from homology"/>
<name>A0A811SB96_9POAL</name>
<feature type="compositionally biased region" description="Polar residues" evidence="7">
    <location>
        <begin position="478"/>
        <end position="499"/>
    </location>
</feature>
<dbReference type="InterPro" id="IPR000719">
    <property type="entry name" value="Prot_kinase_dom"/>
</dbReference>
<feature type="compositionally biased region" description="Low complexity" evidence="7">
    <location>
        <begin position="81"/>
        <end position="93"/>
    </location>
</feature>
<dbReference type="AlphaFoldDB" id="A0A811SB96"/>
<comment type="catalytic activity">
    <reaction evidence="6">
        <text>[DNA-directed RNA polymerase] + ATP = phospho-[DNA-directed RNA polymerase] + ADP + H(+)</text>
        <dbReference type="Rhea" id="RHEA:10216"/>
        <dbReference type="Rhea" id="RHEA-COMP:11321"/>
        <dbReference type="Rhea" id="RHEA-COMP:11322"/>
        <dbReference type="ChEBI" id="CHEBI:15378"/>
        <dbReference type="ChEBI" id="CHEBI:30616"/>
        <dbReference type="ChEBI" id="CHEBI:43176"/>
        <dbReference type="ChEBI" id="CHEBI:68546"/>
        <dbReference type="ChEBI" id="CHEBI:456216"/>
        <dbReference type="EC" id="2.7.11.23"/>
    </reaction>
</comment>
<comment type="caution">
    <text evidence="9">The sequence shown here is derived from an EMBL/GenBank/DDBJ whole genome shotgun (WGS) entry which is preliminary data.</text>
</comment>
<keyword evidence="10" id="KW-1185">Reference proteome</keyword>
<dbReference type="GO" id="GO:0005524">
    <property type="term" value="F:ATP binding"/>
    <property type="evidence" value="ECO:0007669"/>
    <property type="project" value="UniProtKB-KW"/>
</dbReference>
<feature type="region of interest" description="Disordered" evidence="7">
    <location>
        <begin position="43"/>
        <end position="93"/>
    </location>
</feature>
<dbReference type="EMBL" id="CAJGYO010000019">
    <property type="protein sequence ID" value="CAD6338583.1"/>
    <property type="molecule type" value="Genomic_DNA"/>
</dbReference>
<sequence length="544" mass="59115">MEQALRPAVYIPQKRDGDADGGGGGGGSGAVAVMCVLAPRAKWRGGSSTEETSSQNSSSNQTGAHCYTGKTPDADADADADAAAQAASAATPATQAWERGTGRIVALKKVWFNRSDSESVRFMAREIQFLRRLDHPNVMKLESIATSRRSIYLVFDYMYDDLARLVFRSGRCLTEPQIKCYMQQLLEGLQHCHERGILHLDIKHSNLMIDRNSVLKIGDFGLASDYGAGRWQPPPNRVVSLPYRAPELLLGATSYGVSVDLWSAGCLLAEMFFGKTLMHGSGEKGQLLKIFELFGSPPDDYWRKMNLSPSLKPPETYNSTTAERFRDLPPTTIGLLATLLALDPAARGTAGQALQSSFFSTPPLPCDLSPIPFVYKVEEGVDARKRRLPLVIRVKPGVPLNLFQDQEDDKWTDDELTDTANSGQEPVINTGNPGQESAAANASSSAHDASSEKTIVNASSSTVAKRFSVSPVVQEASPIQNQMVTQDQKQVPKANTSHHSGSDDDGEEPRTTTWSRLRTTMTATTAWRRRRPKASSCPAAAAAP</sequence>